<protein>
    <submittedName>
        <fullName evidence="2">Uncharacterized protein YjbK</fullName>
    </submittedName>
</protein>
<sequence>MSEELEIEFKNLLSKSEYNELLNIFNAREKDFFSQENHYFDTADSRLRKLNSGLRIRLLPQSAELTLKTPLGLHLLETTDQMTLEEAHAYLAGSTIKKDGMVGRKLTEMNILIEDLRIIGSLKTVRFETSVPEGLVVLDKSTYAGKLDYELEFEAQDHHEGLDFFNQFLEKYAIPRRIGKNKIARMKEAMDENERNVKP</sequence>
<accession>A0A1I5VZ20</accession>
<dbReference type="InterPro" id="IPR033469">
    <property type="entry name" value="CYTH-like_dom_sf"/>
</dbReference>
<feature type="domain" description="CYTH" evidence="1">
    <location>
        <begin position="4"/>
        <end position="193"/>
    </location>
</feature>
<evidence type="ECO:0000313" key="2">
    <source>
        <dbReference type="EMBL" id="SFQ12246.1"/>
    </source>
</evidence>
<organism evidence="2 3">
    <name type="scientific">Desemzia incerta</name>
    <dbReference type="NCBI Taxonomy" id="82801"/>
    <lineage>
        <taxon>Bacteria</taxon>
        <taxon>Bacillati</taxon>
        <taxon>Bacillota</taxon>
        <taxon>Bacilli</taxon>
        <taxon>Lactobacillales</taxon>
        <taxon>Carnobacteriaceae</taxon>
        <taxon>Desemzia</taxon>
    </lineage>
</organism>
<dbReference type="SUPFAM" id="SSF55154">
    <property type="entry name" value="CYTH-like phosphatases"/>
    <property type="match status" value="1"/>
</dbReference>
<dbReference type="SMART" id="SM01118">
    <property type="entry name" value="CYTH"/>
    <property type="match status" value="1"/>
</dbReference>
<dbReference type="InterPro" id="IPR009195">
    <property type="entry name" value="Uncharacterised_YjbK"/>
</dbReference>
<dbReference type="RefSeq" id="WP_092479721.1">
    <property type="nucleotide sequence ID" value="NZ_FOXW01000002.1"/>
</dbReference>
<keyword evidence="3" id="KW-1185">Reference proteome</keyword>
<dbReference type="Proteomes" id="UP000199136">
    <property type="component" value="Unassembled WGS sequence"/>
</dbReference>
<dbReference type="EMBL" id="FOXW01000002">
    <property type="protein sequence ID" value="SFQ12246.1"/>
    <property type="molecule type" value="Genomic_DNA"/>
</dbReference>
<dbReference type="InterPro" id="IPR023577">
    <property type="entry name" value="CYTH_domain"/>
</dbReference>
<dbReference type="Pfam" id="PF01928">
    <property type="entry name" value="CYTH"/>
    <property type="match status" value="1"/>
</dbReference>
<dbReference type="PIRSF" id="PIRSF012526">
    <property type="entry name" value="CYTH_UCP012526"/>
    <property type="match status" value="1"/>
</dbReference>
<gene>
    <name evidence="2" type="ORF">SAMN04488506_0651</name>
</gene>
<dbReference type="Gene3D" id="2.40.320.10">
    <property type="entry name" value="Hypothetical Protein Pfu-838710-001"/>
    <property type="match status" value="1"/>
</dbReference>
<dbReference type="CDD" id="cd07762">
    <property type="entry name" value="CYTH-like_Pase_1"/>
    <property type="match status" value="1"/>
</dbReference>
<dbReference type="OrthoDB" id="384378at2"/>
<dbReference type="AlphaFoldDB" id="A0A1I5VZ20"/>
<evidence type="ECO:0000259" key="1">
    <source>
        <dbReference type="PROSITE" id="PS51707"/>
    </source>
</evidence>
<dbReference type="PROSITE" id="PS51707">
    <property type="entry name" value="CYTH"/>
    <property type="match status" value="1"/>
</dbReference>
<reference evidence="2 3" key="1">
    <citation type="submission" date="2016-10" db="EMBL/GenBank/DDBJ databases">
        <authorList>
            <person name="de Groot N.N."/>
        </authorList>
    </citation>
    <scope>NUCLEOTIDE SEQUENCE [LARGE SCALE GENOMIC DNA]</scope>
    <source>
        <strain evidence="2 3">DSM 20581</strain>
    </source>
</reference>
<evidence type="ECO:0000313" key="3">
    <source>
        <dbReference type="Proteomes" id="UP000199136"/>
    </source>
</evidence>
<proteinExistence type="predicted"/>
<dbReference type="STRING" id="82801.SAMN04488506_0651"/>
<name>A0A1I5VZ20_9LACT</name>